<feature type="region of interest" description="Disordered" evidence="1">
    <location>
        <begin position="1"/>
        <end position="33"/>
    </location>
</feature>
<feature type="compositionally biased region" description="Basic and acidic residues" evidence="1">
    <location>
        <begin position="1"/>
        <end position="15"/>
    </location>
</feature>
<dbReference type="Proteomes" id="UP000237000">
    <property type="component" value="Unassembled WGS sequence"/>
</dbReference>
<protein>
    <submittedName>
        <fullName evidence="2">Uncharacterized protein</fullName>
    </submittedName>
</protein>
<keyword evidence="3" id="KW-1185">Reference proteome</keyword>
<evidence type="ECO:0000313" key="2">
    <source>
        <dbReference type="EMBL" id="PON81530.1"/>
    </source>
</evidence>
<feature type="non-terminal residue" evidence="2">
    <location>
        <position position="63"/>
    </location>
</feature>
<evidence type="ECO:0000313" key="3">
    <source>
        <dbReference type="Proteomes" id="UP000237000"/>
    </source>
</evidence>
<organism evidence="2 3">
    <name type="scientific">Trema orientale</name>
    <name type="common">Charcoal tree</name>
    <name type="synonym">Celtis orientalis</name>
    <dbReference type="NCBI Taxonomy" id="63057"/>
    <lineage>
        <taxon>Eukaryota</taxon>
        <taxon>Viridiplantae</taxon>
        <taxon>Streptophyta</taxon>
        <taxon>Embryophyta</taxon>
        <taxon>Tracheophyta</taxon>
        <taxon>Spermatophyta</taxon>
        <taxon>Magnoliopsida</taxon>
        <taxon>eudicotyledons</taxon>
        <taxon>Gunneridae</taxon>
        <taxon>Pentapetalae</taxon>
        <taxon>rosids</taxon>
        <taxon>fabids</taxon>
        <taxon>Rosales</taxon>
        <taxon>Cannabaceae</taxon>
        <taxon>Trema</taxon>
    </lineage>
</organism>
<evidence type="ECO:0000256" key="1">
    <source>
        <dbReference type="SAM" id="MobiDB-lite"/>
    </source>
</evidence>
<comment type="caution">
    <text evidence="2">The sequence shown here is derived from an EMBL/GenBank/DDBJ whole genome shotgun (WGS) entry which is preliminary data.</text>
</comment>
<name>A0A2P5E7R4_TREOI</name>
<accession>A0A2P5E7R4</accession>
<sequence>MEQVHERMDRIENAHMEQPQIAPNLRRRERFQPRERIQPRVVRVEDEEYYGDTFGDEDDRDSI</sequence>
<gene>
    <name evidence="2" type="ORF">TorRG33x02_226530</name>
</gene>
<dbReference type="AlphaFoldDB" id="A0A2P5E7R4"/>
<proteinExistence type="predicted"/>
<dbReference type="EMBL" id="JXTC01000214">
    <property type="protein sequence ID" value="PON81530.1"/>
    <property type="molecule type" value="Genomic_DNA"/>
</dbReference>
<dbReference type="InParanoid" id="A0A2P5E7R4"/>
<reference evidence="3" key="1">
    <citation type="submission" date="2016-06" db="EMBL/GenBank/DDBJ databases">
        <title>Parallel loss of symbiosis genes in relatives of nitrogen-fixing non-legume Parasponia.</title>
        <authorList>
            <person name="Van Velzen R."/>
            <person name="Holmer R."/>
            <person name="Bu F."/>
            <person name="Rutten L."/>
            <person name="Van Zeijl A."/>
            <person name="Liu W."/>
            <person name="Santuari L."/>
            <person name="Cao Q."/>
            <person name="Sharma T."/>
            <person name="Shen D."/>
            <person name="Roswanjaya Y."/>
            <person name="Wardhani T."/>
            <person name="Kalhor M.S."/>
            <person name="Jansen J."/>
            <person name="Van den Hoogen J."/>
            <person name="Gungor B."/>
            <person name="Hartog M."/>
            <person name="Hontelez J."/>
            <person name="Verver J."/>
            <person name="Yang W.-C."/>
            <person name="Schijlen E."/>
            <person name="Repin R."/>
            <person name="Schilthuizen M."/>
            <person name="Schranz E."/>
            <person name="Heidstra R."/>
            <person name="Miyata K."/>
            <person name="Fedorova E."/>
            <person name="Kohlen W."/>
            <person name="Bisseling T."/>
            <person name="Smit S."/>
            <person name="Geurts R."/>
        </authorList>
    </citation>
    <scope>NUCLEOTIDE SEQUENCE [LARGE SCALE GENOMIC DNA]</scope>
    <source>
        <strain evidence="3">cv. RG33-2</strain>
    </source>
</reference>